<dbReference type="EMBL" id="ML978122">
    <property type="protein sequence ID" value="KAF2102834.1"/>
    <property type="molecule type" value="Genomic_DNA"/>
</dbReference>
<evidence type="ECO:0000313" key="4">
    <source>
        <dbReference type="Proteomes" id="UP000799772"/>
    </source>
</evidence>
<gene>
    <name evidence="3" type="ORF">NA57DRAFT_71819</name>
</gene>
<name>A0A9P4MEQ4_9PEZI</name>
<protein>
    <recommendedName>
        <fullName evidence="2">DUF7907 domain-containing protein</fullName>
    </recommendedName>
</protein>
<sequence>MHASVFFTFLTFLAFCVAQGYGATTTTVLTTSTVSVAPDTFATPPPSYILKTRLRNATNANYPVTDYSKAKFSNLYLWAYHTGAGLNDAVVSSNKSLAITGFLNVTNTTAGKTEGYQEFVLAPNQPDYGFAFTIGTYSGWGEVQINGGAQTPGFYFTTEHGLQWGGADGSEGASFGGWLVCDWWHGKGQSQLFWRNKYFPIADYPTLCNCADVDLIPEAA</sequence>
<dbReference type="InterPro" id="IPR057229">
    <property type="entry name" value="DUF7907"/>
</dbReference>
<keyword evidence="1" id="KW-0732">Signal</keyword>
<dbReference type="Pfam" id="PF25484">
    <property type="entry name" value="DUF7907"/>
    <property type="match status" value="1"/>
</dbReference>
<dbReference type="Proteomes" id="UP000799772">
    <property type="component" value="Unassembled WGS sequence"/>
</dbReference>
<evidence type="ECO:0000256" key="1">
    <source>
        <dbReference type="SAM" id="SignalP"/>
    </source>
</evidence>
<dbReference type="OrthoDB" id="3518533at2759"/>
<evidence type="ECO:0000259" key="2">
    <source>
        <dbReference type="Pfam" id="PF25484"/>
    </source>
</evidence>
<evidence type="ECO:0000313" key="3">
    <source>
        <dbReference type="EMBL" id="KAF2102834.1"/>
    </source>
</evidence>
<reference evidence="3" key="1">
    <citation type="journal article" date="2020" name="Stud. Mycol.">
        <title>101 Dothideomycetes genomes: a test case for predicting lifestyles and emergence of pathogens.</title>
        <authorList>
            <person name="Haridas S."/>
            <person name="Albert R."/>
            <person name="Binder M."/>
            <person name="Bloem J."/>
            <person name="Labutti K."/>
            <person name="Salamov A."/>
            <person name="Andreopoulos B."/>
            <person name="Baker S."/>
            <person name="Barry K."/>
            <person name="Bills G."/>
            <person name="Bluhm B."/>
            <person name="Cannon C."/>
            <person name="Castanera R."/>
            <person name="Culley D."/>
            <person name="Daum C."/>
            <person name="Ezra D."/>
            <person name="Gonzalez J."/>
            <person name="Henrissat B."/>
            <person name="Kuo A."/>
            <person name="Liang C."/>
            <person name="Lipzen A."/>
            <person name="Lutzoni F."/>
            <person name="Magnuson J."/>
            <person name="Mondo S."/>
            <person name="Nolan M."/>
            <person name="Ohm R."/>
            <person name="Pangilinan J."/>
            <person name="Park H.-J."/>
            <person name="Ramirez L."/>
            <person name="Alfaro M."/>
            <person name="Sun H."/>
            <person name="Tritt A."/>
            <person name="Yoshinaga Y."/>
            <person name="Zwiers L.-H."/>
            <person name="Turgeon B."/>
            <person name="Goodwin S."/>
            <person name="Spatafora J."/>
            <person name="Crous P."/>
            <person name="Grigoriev I."/>
        </authorList>
    </citation>
    <scope>NUCLEOTIDE SEQUENCE</scope>
    <source>
        <strain evidence="3">CBS 133067</strain>
    </source>
</reference>
<comment type="caution">
    <text evidence="3">The sequence shown here is derived from an EMBL/GenBank/DDBJ whole genome shotgun (WGS) entry which is preliminary data.</text>
</comment>
<feature type="signal peptide" evidence="1">
    <location>
        <begin position="1"/>
        <end position="18"/>
    </location>
</feature>
<organism evidence="3 4">
    <name type="scientific">Rhizodiscina lignyota</name>
    <dbReference type="NCBI Taxonomy" id="1504668"/>
    <lineage>
        <taxon>Eukaryota</taxon>
        <taxon>Fungi</taxon>
        <taxon>Dikarya</taxon>
        <taxon>Ascomycota</taxon>
        <taxon>Pezizomycotina</taxon>
        <taxon>Dothideomycetes</taxon>
        <taxon>Pleosporomycetidae</taxon>
        <taxon>Aulographales</taxon>
        <taxon>Rhizodiscinaceae</taxon>
        <taxon>Rhizodiscina</taxon>
    </lineage>
</organism>
<dbReference type="AlphaFoldDB" id="A0A9P4MEQ4"/>
<feature type="chain" id="PRO_5040417139" description="DUF7907 domain-containing protein" evidence="1">
    <location>
        <begin position="19"/>
        <end position="220"/>
    </location>
</feature>
<accession>A0A9P4MEQ4</accession>
<proteinExistence type="predicted"/>
<feature type="domain" description="DUF7907" evidence="2">
    <location>
        <begin position="64"/>
        <end position="218"/>
    </location>
</feature>
<keyword evidence="4" id="KW-1185">Reference proteome</keyword>